<evidence type="ECO:0000256" key="1">
    <source>
        <dbReference type="SAM" id="MobiDB-lite"/>
    </source>
</evidence>
<accession>A0A6A6JYT0</accession>
<gene>
    <name evidence="2" type="ORF">EI97DRAFT_472183</name>
</gene>
<dbReference type="PANTHER" id="PTHR28054">
    <property type="entry name" value="RNA POLYMERASE I-SPECIFIC TRANSCRIPTION INITIATION FACTOR RRN10"/>
    <property type="match status" value="1"/>
</dbReference>
<dbReference type="PANTHER" id="PTHR28054:SF1">
    <property type="entry name" value="RNA POLYMERASE I-SPECIFIC TRANSCRIPTION INITIATION FACTOR RRN10"/>
    <property type="match status" value="1"/>
</dbReference>
<name>A0A6A6JYT0_WESOR</name>
<dbReference type="InterPro" id="IPR022793">
    <property type="entry name" value="Rrn10"/>
</dbReference>
<organism evidence="2 3">
    <name type="scientific">Westerdykella ornata</name>
    <dbReference type="NCBI Taxonomy" id="318751"/>
    <lineage>
        <taxon>Eukaryota</taxon>
        <taxon>Fungi</taxon>
        <taxon>Dikarya</taxon>
        <taxon>Ascomycota</taxon>
        <taxon>Pezizomycotina</taxon>
        <taxon>Dothideomycetes</taxon>
        <taxon>Pleosporomycetidae</taxon>
        <taxon>Pleosporales</taxon>
        <taxon>Sporormiaceae</taxon>
        <taxon>Westerdykella</taxon>
    </lineage>
</organism>
<feature type="compositionally biased region" description="Basic and acidic residues" evidence="1">
    <location>
        <begin position="7"/>
        <end position="23"/>
    </location>
</feature>
<reference evidence="2" key="1">
    <citation type="journal article" date="2020" name="Stud. Mycol.">
        <title>101 Dothideomycetes genomes: a test case for predicting lifestyles and emergence of pathogens.</title>
        <authorList>
            <person name="Haridas S."/>
            <person name="Albert R."/>
            <person name="Binder M."/>
            <person name="Bloem J."/>
            <person name="Labutti K."/>
            <person name="Salamov A."/>
            <person name="Andreopoulos B."/>
            <person name="Baker S."/>
            <person name="Barry K."/>
            <person name="Bills G."/>
            <person name="Bluhm B."/>
            <person name="Cannon C."/>
            <person name="Castanera R."/>
            <person name="Culley D."/>
            <person name="Daum C."/>
            <person name="Ezra D."/>
            <person name="Gonzalez J."/>
            <person name="Henrissat B."/>
            <person name="Kuo A."/>
            <person name="Liang C."/>
            <person name="Lipzen A."/>
            <person name="Lutzoni F."/>
            <person name="Magnuson J."/>
            <person name="Mondo S."/>
            <person name="Nolan M."/>
            <person name="Ohm R."/>
            <person name="Pangilinan J."/>
            <person name="Park H.-J."/>
            <person name="Ramirez L."/>
            <person name="Alfaro M."/>
            <person name="Sun H."/>
            <person name="Tritt A."/>
            <person name="Yoshinaga Y."/>
            <person name="Zwiers L.-H."/>
            <person name="Turgeon B."/>
            <person name="Goodwin S."/>
            <person name="Spatafora J."/>
            <person name="Crous P."/>
            <person name="Grigoriev I."/>
        </authorList>
    </citation>
    <scope>NUCLEOTIDE SEQUENCE</scope>
    <source>
        <strain evidence="2">CBS 379.55</strain>
    </source>
</reference>
<feature type="compositionally biased region" description="Basic and acidic residues" evidence="1">
    <location>
        <begin position="170"/>
        <end position="193"/>
    </location>
</feature>
<feature type="compositionally biased region" description="Acidic residues" evidence="1">
    <location>
        <begin position="160"/>
        <end position="169"/>
    </location>
</feature>
<sequence>MRNFRRRLSETSLHDEGPQTERPAKRRPNVYDAIAGRVTDDGVIYPNRPSTVKPKTKVQPLRPDEILYKARKAPVRYDESDHYFAHANLPEDQGLPSGELLTALHAYISNFYARSQRRVNQKVWKSMDETALIALGILIEETTKEILGETGDFVFTEGMEEGEEEAEADDIVRQRIRAQNERPSEARSDREYELWDAADEEEEWMNEEPESSDGSSRSSSVD</sequence>
<keyword evidence="3" id="KW-1185">Reference proteome</keyword>
<feature type="region of interest" description="Disordered" evidence="1">
    <location>
        <begin position="160"/>
        <end position="222"/>
    </location>
</feature>
<feature type="compositionally biased region" description="Acidic residues" evidence="1">
    <location>
        <begin position="194"/>
        <end position="211"/>
    </location>
</feature>
<feature type="region of interest" description="Disordered" evidence="1">
    <location>
        <begin position="1"/>
        <end position="27"/>
    </location>
</feature>
<dbReference type="Proteomes" id="UP000800097">
    <property type="component" value="Unassembled WGS sequence"/>
</dbReference>
<evidence type="ECO:0000313" key="3">
    <source>
        <dbReference type="Proteomes" id="UP000800097"/>
    </source>
</evidence>
<protein>
    <submittedName>
        <fullName evidence="2">Uncharacterized protein</fullName>
    </submittedName>
</protein>
<dbReference type="OrthoDB" id="2565191at2759"/>
<dbReference type="GO" id="GO:0006360">
    <property type="term" value="P:transcription by RNA polymerase I"/>
    <property type="evidence" value="ECO:0007669"/>
    <property type="project" value="InterPro"/>
</dbReference>
<dbReference type="RefSeq" id="XP_033658545.1">
    <property type="nucleotide sequence ID" value="XM_033801844.1"/>
</dbReference>
<evidence type="ECO:0000313" key="2">
    <source>
        <dbReference type="EMBL" id="KAF2281008.1"/>
    </source>
</evidence>
<dbReference type="GeneID" id="54555019"/>
<dbReference type="AlphaFoldDB" id="A0A6A6JYT0"/>
<dbReference type="EMBL" id="ML986484">
    <property type="protein sequence ID" value="KAF2281008.1"/>
    <property type="molecule type" value="Genomic_DNA"/>
</dbReference>
<feature type="compositionally biased region" description="Low complexity" evidence="1">
    <location>
        <begin position="212"/>
        <end position="222"/>
    </location>
</feature>
<proteinExistence type="predicted"/>